<reference evidence="2" key="1">
    <citation type="submission" date="2017-02" db="EMBL/GenBank/DDBJ databases">
        <title>Direct repeat-mediated elimination of the MAT1-2 locus is responsible for unidirectional mating-type switching in Chromocrea spinulosa.</title>
        <authorList>
            <person name="Yun S.-H."/>
        </authorList>
    </citation>
    <scope>NUCLEOTIDE SEQUENCE</scope>
    <source>
        <strain evidence="2">Cs23</strain>
        <strain evidence="1">Cs27</strain>
    </source>
</reference>
<proteinExistence type="predicted"/>
<dbReference type="Pfam" id="PF17043">
    <property type="entry name" value="MAT1-1-2"/>
    <property type="match status" value="1"/>
</dbReference>
<dbReference type="InterPro" id="IPR031472">
    <property type="entry name" value="MAT1-1-2/MatA-2/Smr1"/>
</dbReference>
<protein>
    <submittedName>
        <fullName evidence="2">Mat1-1-2</fullName>
    </submittedName>
</protein>
<evidence type="ECO:0000313" key="2">
    <source>
        <dbReference type="EMBL" id="AST15025.1"/>
    </source>
</evidence>
<dbReference type="EMBL" id="KY624603">
    <property type="protein sequence ID" value="AST15016.1"/>
    <property type="molecule type" value="Genomic_DNA"/>
</dbReference>
<dbReference type="EMBL" id="KY624604">
    <property type="protein sequence ID" value="AST15025.1"/>
    <property type="molecule type" value="Genomic_DNA"/>
</dbReference>
<sequence>MENICSFEPLWKDLEADVPREDITRIRLKALEVFLHDSKYLRIRQPPSLDLDIVAASLRIIKHLVSFWKGDNPIIARIRTIAVKKRCEPIIAVRGAMALWYTSCLAIFLRDIHQGVPSEEEITTFRDGTIIATWNREYATECHYAGNLGLMAMLLTTEAWLPPKDPKLQLASLVSSATTTILFAAYMISSRIPTFDFWNAALSTCPNNQGAKLFLRSAWRLAQRKVDSGGARPGSDFGAHIDEFRVSRNGKSLLSKVGRADWAIVPFWHPCKRVPGSHWNKWIRNSRRPVFPTSPVGNVQTFRIDFRLPSSATLLTAVFVEHYSTLRTRFDQKNRSRTQLTPEESKDQFARLARETGHAYSCFIPGPDVKKPICDSTGNLTFPFLTTAIRALRFQEDPDEIEQNLLMMVFSLTIPLPL</sequence>
<name>A0A223FZ59_TRISN</name>
<accession>A0A223FZ59</accession>
<dbReference type="AlphaFoldDB" id="A0A223FZ59"/>
<organism evidence="2">
    <name type="scientific">Trichoderma spinulosum</name>
    <name type="common">Hypocrea spinulosa</name>
    <dbReference type="NCBI Taxonomy" id="1491020"/>
    <lineage>
        <taxon>Eukaryota</taxon>
        <taxon>Fungi</taxon>
        <taxon>Dikarya</taxon>
        <taxon>Ascomycota</taxon>
        <taxon>Pezizomycotina</taxon>
        <taxon>Sordariomycetes</taxon>
        <taxon>Hypocreomycetidae</taxon>
        <taxon>Hypocreales</taxon>
        <taxon>Hypocreaceae</taxon>
        <taxon>Trichoderma</taxon>
    </lineage>
</organism>
<evidence type="ECO:0000313" key="1">
    <source>
        <dbReference type="EMBL" id="AST15016.1"/>
    </source>
</evidence>